<organism evidence="1 2">
    <name type="scientific">Cirrhinus mrigala</name>
    <name type="common">Mrigala</name>
    <dbReference type="NCBI Taxonomy" id="683832"/>
    <lineage>
        <taxon>Eukaryota</taxon>
        <taxon>Metazoa</taxon>
        <taxon>Chordata</taxon>
        <taxon>Craniata</taxon>
        <taxon>Vertebrata</taxon>
        <taxon>Euteleostomi</taxon>
        <taxon>Actinopterygii</taxon>
        <taxon>Neopterygii</taxon>
        <taxon>Teleostei</taxon>
        <taxon>Ostariophysi</taxon>
        <taxon>Cypriniformes</taxon>
        <taxon>Cyprinidae</taxon>
        <taxon>Labeoninae</taxon>
        <taxon>Labeonini</taxon>
        <taxon>Cirrhinus</taxon>
    </lineage>
</organism>
<gene>
    <name evidence="1" type="ORF">M9458_051194</name>
</gene>
<name>A0ABD0MVJ2_CIRMR</name>
<dbReference type="AlphaFoldDB" id="A0ABD0MVJ2"/>
<reference evidence="1 2" key="1">
    <citation type="submission" date="2024-05" db="EMBL/GenBank/DDBJ databases">
        <title>Genome sequencing and assembly of Indian major carp, Cirrhinus mrigala (Hamilton, 1822).</title>
        <authorList>
            <person name="Mohindra V."/>
            <person name="Chowdhury L.M."/>
            <person name="Lal K."/>
            <person name="Jena J.K."/>
        </authorList>
    </citation>
    <scope>NUCLEOTIDE SEQUENCE [LARGE SCALE GENOMIC DNA]</scope>
    <source>
        <strain evidence="1">CM1030</strain>
        <tissue evidence="1">Blood</tissue>
    </source>
</reference>
<evidence type="ECO:0000313" key="1">
    <source>
        <dbReference type="EMBL" id="KAL0153580.1"/>
    </source>
</evidence>
<feature type="non-terminal residue" evidence="1">
    <location>
        <position position="1"/>
    </location>
</feature>
<proteinExistence type="predicted"/>
<dbReference type="EMBL" id="JAMKFB020000090">
    <property type="protein sequence ID" value="KAL0153580.1"/>
    <property type="molecule type" value="Genomic_DNA"/>
</dbReference>
<protein>
    <submittedName>
        <fullName evidence="1">Uncharacterized protein</fullName>
    </submittedName>
</protein>
<feature type="non-terminal residue" evidence="1">
    <location>
        <position position="79"/>
    </location>
</feature>
<keyword evidence="2" id="KW-1185">Reference proteome</keyword>
<sequence>AFCLRHSRHWSKKDFTYCIQYMLFRFTSTALASGVNQSSFLYAMAAIRLTVSHWVRDVIALAYEEHGQASPLGVGPIQP</sequence>
<evidence type="ECO:0000313" key="2">
    <source>
        <dbReference type="Proteomes" id="UP001529510"/>
    </source>
</evidence>
<comment type="caution">
    <text evidence="1">The sequence shown here is derived from an EMBL/GenBank/DDBJ whole genome shotgun (WGS) entry which is preliminary data.</text>
</comment>
<accession>A0ABD0MVJ2</accession>
<dbReference type="Proteomes" id="UP001529510">
    <property type="component" value="Unassembled WGS sequence"/>
</dbReference>